<dbReference type="PANTHER" id="PTHR36842">
    <property type="entry name" value="PROTEIN TOLB HOMOLOG"/>
    <property type="match status" value="1"/>
</dbReference>
<evidence type="ECO:0000313" key="4">
    <source>
        <dbReference type="EMBL" id="AYV54952.1"/>
    </source>
</evidence>
<dbReference type="InterPro" id="IPR011659">
    <property type="entry name" value="WD40"/>
</dbReference>
<dbReference type="InterPro" id="IPR011042">
    <property type="entry name" value="6-blade_b-propeller_TolB-like"/>
</dbReference>
<feature type="repeat" description="TPR" evidence="2">
    <location>
        <begin position="1189"/>
        <end position="1222"/>
    </location>
</feature>
<name>A0AAD0XPB8_9LEPT</name>
<comment type="similarity">
    <text evidence="1">Belongs to the TolB family.</text>
</comment>
<dbReference type="Gene3D" id="2.120.10.30">
    <property type="entry name" value="TolB, C-terminal domain"/>
    <property type="match status" value="2"/>
</dbReference>
<evidence type="ECO:0000256" key="2">
    <source>
        <dbReference type="PROSITE-ProRule" id="PRU00339"/>
    </source>
</evidence>
<dbReference type="InterPro" id="IPR019734">
    <property type="entry name" value="TPR_rpt"/>
</dbReference>
<feature type="repeat" description="TPR" evidence="2">
    <location>
        <begin position="1021"/>
        <end position="1054"/>
    </location>
</feature>
<dbReference type="SUPFAM" id="SSF48452">
    <property type="entry name" value="TPR-like"/>
    <property type="match status" value="2"/>
</dbReference>
<dbReference type="PROSITE" id="PS50005">
    <property type="entry name" value="TPR"/>
    <property type="match status" value="2"/>
</dbReference>
<keyword evidence="3" id="KW-0175">Coiled coil</keyword>
<proteinExistence type="inferred from homology"/>
<organism evidence="4 5">
    <name type="scientific">Leptospira kmetyi</name>
    <dbReference type="NCBI Taxonomy" id="408139"/>
    <lineage>
        <taxon>Bacteria</taxon>
        <taxon>Pseudomonadati</taxon>
        <taxon>Spirochaetota</taxon>
        <taxon>Spirochaetia</taxon>
        <taxon>Leptospirales</taxon>
        <taxon>Leptospiraceae</taxon>
        <taxon>Leptospira</taxon>
    </lineage>
</organism>
<protein>
    <submittedName>
        <fullName evidence="4">Biopolymer transporter TolR</fullName>
    </submittedName>
</protein>
<dbReference type="RefSeq" id="WP_123179283.1">
    <property type="nucleotide sequence ID" value="NZ_CP033614.1"/>
</dbReference>
<dbReference type="KEGG" id="lkm:EFP84_05110"/>
<dbReference type="Pfam" id="PF07676">
    <property type="entry name" value="PD40"/>
    <property type="match status" value="4"/>
</dbReference>
<evidence type="ECO:0000313" key="5">
    <source>
        <dbReference type="Proteomes" id="UP000276407"/>
    </source>
</evidence>
<evidence type="ECO:0000256" key="3">
    <source>
        <dbReference type="SAM" id="Coils"/>
    </source>
</evidence>
<accession>A0AAD0XPB8</accession>
<gene>
    <name evidence="4" type="ORF">EFP84_05110</name>
</gene>
<feature type="coiled-coil region" evidence="3">
    <location>
        <begin position="1524"/>
        <end position="1551"/>
    </location>
</feature>
<sequence>MFRLWLRILFCFFFFYHCSVFRASAKIKPLEFNYSSIAVNYFTPENEKPFPLTVQRGNNLYNSTTSDGRYLFYTTGQKGNYDIWFRDLKSSITVPVTEHPAPEFKPAISPDGKKLVFVSEQYDSSGDLVLLEMDPNYWAEKILQGKRFLNSDFIILTNPDFDEPGKKDSFTDTDPSFSPDSRHLVFSTDRLTPGIQNLVVLDTEGKQPMKLLTQNGGASPVWSADGSSIVYLSYQEGPTGDIYLLDVSSGKNERLTKDSYLNFSPSLSNDKRYLYYTSIRNDSNGNGRLDERDNSLIVRKDLKTGGVRQLTGGNDSLFDSKFSSFNGGSVLFTAAYYNTLNIYFIPASGSVSKEKDVISQYELALKYRDKQSFEDFLLAIDAIEFYFSEDPIYPLIRAKALLLKYEEAKNGGRTGVAETTRKEILSSRLHPVNGLAYGLSLVQERKNSIPSAIQELRKYYDQLRSVSSVDKNVLASLLEEEADLYRKSGNVERSLQVYDEILNRYSSYYRIRDIYRKSGDLQYKNASLRGYKIPETFFTVANDPQIGKEDLRLLYEQIDREVIAGKNFAERTSAAEISIVSNSLSQKSKRLNEYFLYVKSLGLNGKGSFEESNALLNTFLSGVPETDPLFLKGHLLKSNNFKGLGEVQKSFDELRIYLEKYDPLLGVDLDEKEIERSFIYFENKARDHDRRGNLQDAAFHYFYNTENMFLVKSRNLFLETLYKEYAVYYQRMMVDSVFKLSGSLSEEKQKALLSQLDVIDIASVDPLAEEGLAYINQYYKIAVPRSRPVLDLATLYGYSYYLVNRSVIRETYYNAANSMTSARKEEILRDFKQAEYELRWIIFADPRYYEAYQLLGWMYQYVDILKNRKSGEDQPNDEEKYSSVYKKYFPEKNFEENIELYSQVLELLGENFENKKALSDLRLNLGNNYFLLKNYPRANEQYSKVDSLSDYIISKTQFENYRQKAMFLFNSARSSIYVADYKSAVGKLKAASNLYFENESKKTMIGKDSAEKLQQYKLKLALLFTLTGLSYMESGEFSNAILYYKDALSLNGENGWIDPVNLHNGLALCYQKLGKFKLSETHLSEADRIVSNRGSIGWIPKGVKLTFWDYFWDVIWEVALPDGVRISGEGRFPEAISPQFQPLMTSGIRVNNLIASMEVEKAIEEINSRLTYVRSKSLESTLAGSLIQSNSFNDLGYLHFKREEFSKAVKIYEQAEEFETDAGFASKARTSFKRALYSYFGHLENAKEDPKSELETLGAAADRLLSSKENFIKSCLGDSSFQEELILFETNKCILRFYNSYSDHDPILALVYYYQGEQHFRIGDVLSGFELFGKAAGLLENPSQVPKEIVGLAGDPYSRKERILHSISRANLYTRLGDSEKAISVLDLSSESANEFYYIQEWIEALVTQAEIFRKEKSYSKAKEKIDRASTLLLSHPHLISELKYFVIRRLFKIQSEINFESGKSAEGFKSLDRLQRLNLYRQFVKIPHESEKEEFTEAVLKLQNLLKKQKSVYASVQTALEKKEKSESLIRDYQVLSKELEKELALIQSTNQNLDGYLGIFSEEPSAATLLNAGEGYLRIETSQDKFRIYKAANGKEEYLESKGKLEDGILQNVVSGKIPFSSQKTWFVQLGDHIELEKIRNVLPEKFSLVFRTAHLRPLQEKDQRTLRNIAVLNGAPNADSTLNVRKMGSGENLISGRWEEVALEADRLLLDTDLVASPLPKIGGDNSFGETYSSNRLSIRNLFHNRNEISSALFYEDAVLDLGKISEIYEVLNASGIRNVAICDSKTNCKTVSPETILSGNVPGTLLLGSSLLRKKDNYRSNENLHEAAREQERKENVRDAYTHAFSFRSFQKNPDPVASGELDLLRLKWKLSSGISMKEIYGDHLKNSKDESSKDSILFSALLTCYLDKKPELCSSGSPNDLEDGSKKNLLNSLYSFANGAPVSPSSLKIADKTIASFYDPYLYYKNILKIARTNYEPEMGEFAAKLALELSNDSEETKEVEEILQGLYAQKYFLQGATLSKNQIQRKEELYLILSGNWKDALELLKKKEDEEDTGRFRERLFRNWKSEITGAWFSPYSLYSEVHGNSFQLFESLDPEERSLLYHLILYSVPFQENEEVDLLANSLVGYEWNTGAKSRALRMVLGYAQALLSRGELRKTADWIDKIGSKFKIGNDFVSIFKDKNILMNKLAFHTGKTPEGIGSEEKTEWISLYEKAASKSPNEFIEFLNATVRSKWGKSFSSKERIELGDFITYLQRLCFKKNNSEVFFDLAVAKDFLSLARPLILNTNPDYKDIGTFTSVAERLKEKLPPDQEFLAVMDLGLESFYIRFLKGKSKGDLAFKDNRKLRASVFQYLEESARGGYEVLLREELENEYRRNIKLTKNKLTYLYLSSYHFRIPLVPRTEDKFFLVTDPESLLVNPVFSTKEEFVPDYQIQFLASSKPQEAWKKSLKDLEVFEAGSSKLGGDSKSRLYILQEPLEIVNQVSLNFAGGSLPNSYGTLRKGNWIFTSSYLDEERYDIQNYRDSFYWIAQNFLSPGVIFIGDQTDTAHVDFLKRFTKRSNTRIPLYIRFQETLDAIKEAHPLDRVWNGYRLYTNSIVLEE</sequence>
<keyword evidence="2" id="KW-0802">TPR repeat</keyword>
<dbReference type="InterPro" id="IPR011990">
    <property type="entry name" value="TPR-like_helical_dom_sf"/>
</dbReference>
<dbReference type="PANTHER" id="PTHR36842:SF1">
    <property type="entry name" value="PROTEIN TOLB"/>
    <property type="match status" value="1"/>
</dbReference>
<dbReference type="EMBL" id="CP033614">
    <property type="protein sequence ID" value="AYV54952.1"/>
    <property type="molecule type" value="Genomic_DNA"/>
</dbReference>
<dbReference type="Proteomes" id="UP000276407">
    <property type="component" value="Chromosome 1"/>
</dbReference>
<reference evidence="4 5" key="1">
    <citation type="submission" date="2018-11" db="EMBL/GenBank/DDBJ databases">
        <title>Complete genome sequence of Leptospira kmetyi isolate LS 001/16 from soil sample associated with a leptospirosis patient in Kelantan.</title>
        <authorList>
            <person name="Muhammad Yusoff F."/>
            <person name="Muhammad Yusoff S."/>
            <person name="Ahmad M.N."/>
            <person name="Yusof N.Y."/>
            <person name="Aziah I."/>
        </authorList>
    </citation>
    <scope>NUCLEOTIDE SEQUENCE [LARGE SCALE GENOMIC DNA]</scope>
    <source>
        <strain evidence="4 5">LS 001/16</strain>
    </source>
</reference>
<evidence type="ECO:0000256" key="1">
    <source>
        <dbReference type="ARBA" id="ARBA00009820"/>
    </source>
</evidence>
<dbReference type="Gene3D" id="1.25.40.10">
    <property type="entry name" value="Tetratricopeptide repeat domain"/>
    <property type="match status" value="3"/>
</dbReference>
<dbReference type="SUPFAM" id="SSF82171">
    <property type="entry name" value="DPP6 N-terminal domain-like"/>
    <property type="match status" value="1"/>
</dbReference>
<dbReference type="SMART" id="SM00028">
    <property type="entry name" value="TPR"/>
    <property type="match status" value="8"/>
</dbReference>